<organism evidence="2 3">
    <name type="scientific">Eumeta variegata</name>
    <name type="common">Bagworm moth</name>
    <name type="synonym">Eumeta japonica</name>
    <dbReference type="NCBI Taxonomy" id="151549"/>
    <lineage>
        <taxon>Eukaryota</taxon>
        <taxon>Metazoa</taxon>
        <taxon>Ecdysozoa</taxon>
        <taxon>Arthropoda</taxon>
        <taxon>Hexapoda</taxon>
        <taxon>Insecta</taxon>
        <taxon>Pterygota</taxon>
        <taxon>Neoptera</taxon>
        <taxon>Endopterygota</taxon>
        <taxon>Lepidoptera</taxon>
        <taxon>Glossata</taxon>
        <taxon>Ditrysia</taxon>
        <taxon>Tineoidea</taxon>
        <taxon>Psychidae</taxon>
        <taxon>Oiketicinae</taxon>
        <taxon>Eumeta</taxon>
    </lineage>
</organism>
<dbReference type="Proteomes" id="UP000299102">
    <property type="component" value="Unassembled WGS sequence"/>
</dbReference>
<protein>
    <submittedName>
        <fullName evidence="2">Uncharacterized protein</fullName>
    </submittedName>
</protein>
<gene>
    <name evidence="2" type="ORF">EVAR_11056_1</name>
</gene>
<reference evidence="2 3" key="1">
    <citation type="journal article" date="2019" name="Commun. Biol.">
        <title>The bagworm genome reveals a unique fibroin gene that provides high tensile strength.</title>
        <authorList>
            <person name="Kono N."/>
            <person name="Nakamura H."/>
            <person name="Ohtoshi R."/>
            <person name="Tomita M."/>
            <person name="Numata K."/>
            <person name="Arakawa K."/>
        </authorList>
    </citation>
    <scope>NUCLEOTIDE SEQUENCE [LARGE SCALE GENOMIC DNA]</scope>
</reference>
<dbReference type="EMBL" id="BGZK01000125">
    <property type="protein sequence ID" value="GBP21025.1"/>
    <property type="molecule type" value="Genomic_DNA"/>
</dbReference>
<proteinExistence type="predicted"/>
<evidence type="ECO:0000313" key="3">
    <source>
        <dbReference type="Proteomes" id="UP000299102"/>
    </source>
</evidence>
<evidence type="ECO:0000256" key="1">
    <source>
        <dbReference type="SAM" id="MobiDB-lite"/>
    </source>
</evidence>
<comment type="caution">
    <text evidence="2">The sequence shown here is derived from an EMBL/GenBank/DDBJ whole genome shotgun (WGS) entry which is preliminary data.</text>
</comment>
<feature type="region of interest" description="Disordered" evidence="1">
    <location>
        <begin position="113"/>
        <end position="142"/>
    </location>
</feature>
<accession>A0A4C1U3R0</accession>
<dbReference type="AlphaFoldDB" id="A0A4C1U3R0"/>
<keyword evidence="3" id="KW-1185">Reference proteome</keyword>
<sequence length="142" mass="15689">MVFLLCLPYSRAILPPRPSEVSNRPLFPDSTTSTYSLPYLSLFLAAVLLNKSNLPFHHSYPPYNFALRTPRHSLAVSVTTSVKDSATRAAEAPHGMRPILNWIVLSNVSQSIPRSRKRTSSSAGCARAADRSAPLTRQVINR</sequence>
<name>A0A4C1U3R0_EUMVA</name>
<evidence type="ECO:0000313" key="2">
    <source>
        <dbReference type="EMBL" id="GBP21025.1"/>
    </source>
</evidence>